<feature type="compositionally biased region" description="Basic and acidic residues" evidence="1">
    <location>
        <begin position="26"/>
        <end position="42"/>
    </location>
</feature>
<reference evidence="2" key="3">
    <citation type="submission" date="2023-05" db="EMBL/GenBank/DDBJ databases">
        <authorList>
            <person name="Smith C.H."/>
        </authorList>
    </citation>
    <scope>NUCLEOTIDE SEQUENCE</scope>
    <source>
        <strain evidence="2">CHS0354</strain>
        <tissue evidence="2">Mantle</tissue>
    </source>
</reference>
<protein>
    <submittedName>
        <fullName evidence="2">Uncharacterized protein</fullName>
    </submittedName>
</protein>
<evidence type="ECO:0000256" key="1">
    <source>
        <dbReference type="SAM" id="MobiDB-lite"/>
    </source>
</evidence>
<evidence type="ECO:0000313" key="2">
    <source>
        <dbReference type="EMBL" id="KAK3586155.1"/>
    </source>
</evidence>
<gene>
    <name evidence="2" type="ORF">CHS0354_019084</name>
</gene>
<dbReference type="Proteomes" id="UP001195483">
    <property type="component" value="Unassembled WGS sequence"/>
</dbReference>
<proteinExistence type="predicted"/>
<reference evidence="2" key="1">
    <citation type="journal article" date="2021" name="Genome Biol. Evol.">
        <title>A High-Quality Reference Genome for a Parasitic Bivalve with Doubly Uniparental Inheritance (Bivalvia: Unionida).</title>
        <authorList>
            <person name="Smith C.H."/>
        </authorList>
    </citation>
    <scope>NUCLEOTIDE SEQUENCE</scope>
    <source>
        <strain evidence="2">CHS0354</strain>
    </source>
</reference>
<organism evidence="2 3">
    <name type="scientific">Potamilus streckersoni</name>
    <dbReference type="NCBI Taxonomy" id="2493646"/>
    <lineage>
        <taxon>Eukaryota</taxon>
        <taxon>Metazoa</taxon>
        <taxon>Spiralia</taxon>
        <taxon>Lophotrochozoa</taxon>
        <taxon>Mollusca</taxon>
        <taxon>Bivalvia</taxon>
        <taxon>Autobranchia</taxon>
        <taxon>Heteroconchia</taxon>
        <taxon>Palaeoheterodonta</taxon>
        <taxon>Unionida</taxon>
        <taxon>Unionoidea</taxon>
        <taxon>Unionidae</taxon>
        <taxon>Ambleminae</taxon>
        <taxon>Lampsilini</taxon>
        <taxon>Potamilus</taxon>
    </lineage>
</organism>
<dbReference type="AlphaFoldDB" id="A0AAE0VRA8"/>
<feature type="region of interest" description="Disordered" evidence="1">
    <location>
        <begin position="1"/>
        <end position="66"/>
    </location>
</feature>
<accession>A0AAE0VRA8</accession>
<feature type="non-terminal residue" evidence="2">
    <location>
        <position position="66"/>
    </location>
</feature>
<keyword evidence="3" id="KW-1185">Reference proteome</keyword>
<comment type="caution">
    <text evidence="2">The sequence shown here is derived from an EMBL/GenBank/DDBJ whole genome shotgun (WGS) entry which is preliminary data.</text>
</comment>
<name>A0AAE0VRA8_9BIVA</name>
<reference evidence="2" key="2">
    <citation type="journal article" date="2021" name="Genome Biol. Evol.">
        <title>Developing a high-quality reference genome for a parasitic bivalve with doubly uniparental inheritance (Bivalvia: Unionida).</title>
        <authorList>
            <person name="Smith C.H."/>
        </authorList>
    </citation>
    <scope>NUCLEOTIDE SEQUENCE</scope>
    <source>
        <strain evidence="2">CHS0354</strain>
        <tissue evidence="2">Mantle</tissue>
    </source>
</reference>
<sequence length="66" mass="7817">MKNIAMPQHKNSMGNNSRKSINFDDVTERFSSHSKETSLEQRNKKRMRMNGEKQQHTDFTFDDGRL</sequence>
<evidence type="ECO:0000313" key="3">
    <source>
        <dbReference type="Proteomes" id="UP001195483"/>
    </source>
</evidence>
<dbReference type="EMBL" id="JAEAOA010001179">
    <property type="protein sequence ID" value="KAK3586155.1"/>
    <property type="molecule type" value="Genomic_DNA"/>
</dbReference>
<feature type="compositionally biased region" description="Polar residues" evidence="1">
    <location>
        <begin position="9"/>
        <end position="20"/>
    </location>
</feature>